<evidence type="ECO:0000256" key="2">
    <source>
        <dbReference type="ARBA" id="ARBA00008834"/>
    </source>
</evidence>
<evidence type="ECO:0000313" key="12">
    <source>
        <dbReference type="RefSeq" id="XP_071905903.1"/>
    </source>
</evidence>
<comment type="subcellular location">
    <subcellularLocation>
        <location evidence="1">Secreted</location>
        <location evidence="1">Cell wall</location>
    </subcellularLocation>
</comment>
<evidence type="ECO:0000256" key="3">
    <source>
        <dbReference type="ARBA" id="ARBA00022512"/>
    </source>
</evidence>
<gene>
    <name evidence="12" type="primary">LOC140007092</name>
</gene>
<keyword evidence="10" id="KW-0732">Signal</keyword>
<keyword evidence="11" id="KW-1185">Reference proteome</keyword>
<evidence type="ECO:0000256" key="7">
    <source>
        <dbReference type="ARBA" id="ARBA00023316"/>
    </source>
</evidence>
<protein>
    <submittedName>
        <fullName evidence="12">Exopolygalacturonase-like</fullName>
    </submittedName>
</protein>
<accession>A0ABM4UF42</accession>
<dbReference type="Proteomes" id="UP001652660">
    <property type="component" value="Chromosome 5e"/>
</dbReference>
<dbReference type="InterPro" id="IPR000743">
    <property type="entry name" value="Glyco_hydro_28"/>
</dbReference>
<sequence>MDSIPAFKIVLFLIFPFITADASTILPHKIFNVDNYGARADGSTDDSQAFLRAWNDACQWRGRSKVLIPLGNYMLNSVTFVGPCNGEMIFVIKGTLRAPTNPALFFTNTWIGFRYVDNLTLEGGGYLDGQGAAAWPHNDCSKNIGCLPLPISLRLDFITNSRIQKLRSINSKNAHINLFACNNINISHVRLSAPGNSPNTDGIHIGFSNNIKISSVNIGTGDDCISMVSGSQNIVISDVFCGPGHGISIGSLGRAFAKEYVMHINVVNTTFRNTQNGVRIKTWSPSSPSLASDINFQDIIMDNVNNPIIIDQDYCPFCSPTNKLIVTSLNNLRCFLGGESISQVQIRDVTFRNISGTSSSKVAIYLQCSRVVPCHKVKLVDIDLAYREAGGPAIASCSNVYGASYGKQVPSGCL</sequence>
<proteinExistence type="inferred from homology"/>
<evidence type="ECO:0000256" key="10">
    <source>
        <dbReference type="SAM" id="SignalP"/>
    </source>
</evidence>
<evidence type="ECO:0000256" key="9">
    <source>
        <dbReference type="RuleBase" id="RU361169"/>
    </source>
</evidence>
<keyword evidence="6 9" id="KW-0326">Glycosidase</keyword>
<dbReference type="InterPro" id="IPR006626">
    <property type="entry name" value="PbH1"/>
</dbReference>
<evidence type="ECO:0000256" key="6">
    <source>
        <dbReference type="ARBA" id="ARBA00023295"/>
    </source>
</evidence>
<dbReference type="SUPFAM" id="SSF51126">
    <property type="entry name" value="Pectin lyase-like"/>
    <property type="match status" value="1"/>
</dbReference>
<name>A0ABM4UF42_COFAR</name>
<dbReference type="PROSITE" id="PS00502">
    <property type="entry name" value="POLYGALACTURONASE"/>
    <property type="match status" value="1"/>
</dbReference>
<evidence type="ECO:0000313" key="11">
    <source>
        <dbReference type="Proteomes" id="UP001652660"/>
    </source>
</evidence>
<evidence type="ECO:0000256" key="5">
    <source>
        <dbReference type="ARBA" id="ARBA00022801"/>
    </source>
</evidence>
<keyword evidence="3" id="KW-0134">Cell wall</keyword>
<dbReference type="RefSeq" id="XP_071905903.1">
    <property type="nucleotide sequence ID" value="XM_072049802.1"/>
</dbReference>
<dbReference type="Pfam" id="PF00295">
    <property type="entry name" value="Glyco_hydro_28"/>
    <property type="match status" value="1"/>
</dbReference>
<comment type="similarity">
    <text evidence="2 9">Belongs to the glycosyl hydrolase 28 family.</text>
</comment>
<evidence type="ECO:0000256" key="8">
    <source>
        <dbReference type="PROSITE-ProRule" id="PRU10052"/>
    </source>
</evidence>
<feature type="signal peptide" evidence="10">
    <location>
        <begin position="1"/>
        <end position="22"/>
    </location>
</feature>
<feature type="chain" id="PRO_5045941212" evidence="10">
    <location>
        <begin position="23"/>
        <end position="414"/>
    </location>
</feature>
<organism evidence="11 12">
    <name type="scientific">Coffea arabica</name>
    <name type="common">Arabian coffee</name>
    <dbReference type="NCBI Taxonomy" id="13443"/>
    <lineage>
        <taxon>Eukaryota</taxon>
        <taxon>Viridiplantae</taxon>
        <taxon>Streptophyta</taxon>
        <taxon>Embryophyta</taxon>
        <taxon>Tracheophyta</taxon>
        <taxon>Spermatophyta</taxon>
        <taxon>Magnoliopsida</taxon>
        <taxon>eudicotyledons</taxon>
        <taxon>Gunneridae</taxon>
        <taxon>Pentapetalae</taxon>
        <taxon>asterids</taxon>
        <taxon>lamiids</taxon>
        <taxon>Gentianales</taxon>
        <taxon>Rubiaceae</taxon>
        <taxon>Ixoroideae</taxon>
        <taxon>Gardenieae complex</taxon>
        <taxon>Bertiereae - Coffeeae clade</taxon>
        <taxon>Coffeeae</taxon>
        <taxon>Coffea</taxon>
    </lineage>
</organism>
<keyword evidence="5 9" id="KW-0378">Hydrolase</keyword>
<dbReference type="GeneID" id="140007092"/>
<evidence type="ECO:0000256" key="1">
    <source>
        <dbReference type="ARBA" id="ARBA00004191"/>
    </source>
</evidence>
<keyword evidence="4" id="KW-0964">Secreted</keyword>
<evidence type="ECO:0000256" key="4">
    <source>
        <dbReference type="ARBA" id="ARBA00022525"/>
    </source>
</evidence>
<keyword evidence="7" id="KW-0961">Cell wall biogenesis/degradation</keyword>
<feature type="active site" evidence="8">
    <location>
        <position position="245"/>
    </location>
</feature>
<dbReference type="InterPro" id="IPR011050">
    <property type="entry name" value="Pectin_lyase_fold/virulence"/>
</dbReference>
<dbReference type="InterPro" id="IPR012334">
    <property type="entry name" value="Pectin_lyas_fold"/>
</dbReference>
<dbReference type="PANTHER" id="PTHR31375">
    <property type="match status" value="1"/>
</dbReference>
<dbReference type="Gene3D" id="2.160.20.10">
    <property type="entry name" value="Single-stranded right-handed beta-helix, Pectin lyase-like"/>
    <property type="match status" value="1"/>
</dbReference>
<dbReference type="SMART" id="SM00710">
    <property type="entry name" value="PbH1"/>
    <property type="match status" value="6"/>
</dbReference>
<reference evidence="12" key="1">
    <citation type="submission" date="2025-08" db="UniProtKB">
        <authorList>
            <consortium name="RefSeq"/>
        </authorList>
    </citation>
    <scope>IDENTIFICATION</scope>
    <source>
        <tissue evidence="12">Leaves</tissue>
    </source>
</reference>